<dbReference type="PANTHER" id="PTHR43394:SF1">
    <property type="entry name" value="ATP-BINDING CASSETTE SUB-FAMILY B MEMBER 10, MITOCHONDRIAL"/>
    <property type="match status" value="1"/>
</dbReference>
<dbReference type="Gene3D" id="3.40.50.300">
    <property type="entry name" value="P-loop containing nucleotide triphosphate hydrolases"/>
    <property type="match status" value="1"/>
</dbReference>
<evidence type="ECO:0000313" key="2">
    <source>
        <dbReference type="EMBL" id="KOG86544.1"/>
    </source>
</evidence>
<keyword evidence="3" id="KW-1185">Reference proteome</keyword>
<accession>A0ABR5IZH5</accession>
<comment type="caution">
    <text evidence="2">The sequence shown here is derived from an EMBL/GenBank/DDBJ whole genome shotgun (WGS) entry which is preliminary data.</text>
</comment>
<reference evidence="2 3" key="1">
    <citation type="submission" date="2015-07" db="EMBL/GenBank/DDBJ databases">
        <authorList>
            <person name="Ju K.-S."/>
            <person name="Doroghazi J.R."/>
            <person name="Metcalf W.W."/>
        </authorList>
    </citation>
    <scope>NUCLEOTIDE SEQUENCE [LARGE SCALE GENOMIC DNA]</scope>
    <source>
        <strain evidence="2 3">NRRL B-3589</strain>
    </source>
</reference>
<feature type="compositionally biased region" description="Low complexity" evidence="1">
    <location>
        <begin position="63"/>
        <end position="82"/>
    </location>
</feature>
<feature type="region of interest" description="Disordered" evidence="1">
    <location>
        <begin position="49"/>
        <end position="82"/>
    </location>
</feature>
<evidence type="ECO:0000313" key="3">
    <source>
        <dbReference type="Proteomes" id="UP000037020"/>
    </source>
</evidence>
<protein>
    <recommendedName>
        <fullName evidence="4">ABC transporter ATP-binding protein</fullName>
    </recommendedName>
</protein>
<proteinExistence type="predicted"/>
<evidence type="ECO:0008006" key="4">
    <source>
        <dbReference type="Google" id="ProtNLM"/>
    </source>
</evidence>
<gene>
    <name evidence="2" type="ORF">ADK38_30435</name>
</gene>
<name>A0ABR5IZH5_9ACTN</name>
<dbReference type="PANTHER" id="PTHR43394">
    <property type="entry name" value="ATP-DEPENDENT PERMEASE MDL1, MITOCHONDRIAL"/>
    <property type="match status" value="1"/>
</dbReference>
<dbReference type="EMBL" id="LGUT01002762">
    <property type="protein sequence ID" value="KOG86544.1"/>
    <property type="molecule type" value="Genomic_DNA"/>
</dbReference>
<evidence type="ECO:0000256" key="1">
    <source>
        <dbReference type="SAM" id="MobiDB-lite"/>
    </source>
</evidence>
<dbReference type="Proteomes" id="UP000037020">
    <property type="component" value="Unassembled WGS sequence"/>
</dbReference>
<dbReference type="InterPro" id="IPR039421">
    <property type="entry name" value="Type_1_exporter"/>
</dbReference>
<sequence length="82" mass="8506">MVAHRLATAARADRIVVLADGRVAEQGPHEALLAADGPYARLWRHQAANAGTAAEHTEHTVHTDATAESTATDTASAPVTQG</sequence>
<dbReference type="InterPro" id="IPR027417">
    <property type="entry name" value="P-loop_NTPase"/>
</dbReference>
<organism evidence="2 3">
    <name type="scientific">Streptomyces varsoviensis</name>
    <dbReference type="NCBI Taxonomy" id="67373"/>
    <lineage>
        <taxon>Bacteria</taxon>
        <taxon>Bacillati</taxon>
        <taxon>Actinomycetota</taxon>
        <taxon>Actinomycetes</taxon>
        <taxon>Kitasatosporales</taxon>
        <taxon>Streptomycetaceae</taxon>
        <taxon>Streptomyces</taxon>
    </lineage>
</organism>
<dbReference type="SUPFAM" id="SSF52540">
    <property type="entry name" value="P-loop containing nucleoside triphosphate hydrolases"/>
    <property type="match status" value="1"/>
</dbReference>